<feature type="active site" description="Nucleophile" evidence="7">
    <location>
        <position position="327"/>
    </location>
</feature>
<dbReference type="InterPro" id="IPR027417">
    <property type="entry name" value="P-loop_NTPase"/>
</dbReference>
<dbReference type="Gene3D" id="3.40.50.300">
    <property type="entry name" value="P-loop containing nucleotide triphosphate hydrolases"/>
    <property type="match status" value="2"/>
</dbReference>
<evidence type="ECO:0000256" key="5">
    <source>
        <dbReference type="ARBA" id="ARBA00022842"/>
    </source>
</evidence>
<dbReference type="Proteomes" id="UP000286288">
    <property type="component" value="Unassembled WGS sequence"/>
</dbReference>
<feature type="domain" description="CobQ/CobB/MinD/ParA nucleotide binding" evidence="8">
    <location>
        <begin position="4"/>
        <end position="189"/>
    </location>
</feature>
<dbReference type="InterPro" id="IPR029062">
    <property type="entry name" value="Class_I_gatase-like"/>
</dbReference>
<dbReference type="GO" id="GO:0009236">
    <property type="term" value="P:cobalamin biosynthetic process"/>
    <property type="evidence" value="ECO:0007669"/>
    <property type="project" value="UniProtKB-UniRule"/>
</dbReference>
<evidence type="ECO:0000256" key="1">
    <source>
        <dbReference type="ARBA" id="ARBA00001946"/>
    </source>
</evidence>
<dbReference type="CDD" id="cd03130">
    <property type="entry name" value="GATase1_CobB"/>
    <property type="match status" value="1"/>
</dbReference>
<accession>A0A415EU46</accession>
<dbReference type="Pfam" id="PF07685">
    <property type="entry name" value="GATase_3"/>
    <property type="match status" value="1"/>
</dbReference>
<gene>
    <name evidence="7" type="primary">cbiA</name>
    <name evidence="10" type="ORF">DW084_06560</name>
</gene>
<dbReference type="EMBL" id="QRMZ01000007">
    <property type="protein sequence ID" value="RHK06833.1"/>
    <property type="molecule type" value="Genomic_DNA"/>
</dbReference>
<comment type="similarity">
    <text evidence="7">Belongs to the CobB/CbiA family.</text>
</comment>
<evidence type="ECO:0000256" key="2">
    <source>
        <dbReference type="ARBA" id="ARBA00022598"/>
    </source>
</evidence>
<comment type="cofactor">
    <cofactor evidence="1 7">
        <name>Mg(2+)</name>
        <dbReference type="ChEBI" id="CHEBI:18420"/>
    </cofactor>
</comment>
<comment type="caution">
    <text evidence="10">The sequence shown here is derived from an EMBL/GenBank/DDBJ whole genome shotgun (WGS) entry which is preliminary data.</text>
</comment>
<proteinExistence type="inferred from homology"/>
<comment type="catalytic activity">
    <reaction evidence="7">
        <text>cob(II)yrinate + 2 L-glutamine + 2 ATP + 2 H2O = cob(II)yrinate a,c diamide + 2 L-glutamate + 2 ADP + 2 phosphate + 2 H(+)</text>
        <dbReference type="Rhea" id="RHEA:26289"/>
        <dbReference type="ChEBI" id="CHEBI:15377"/>
        <dbReference type="ChEBI" id="CHEBI:15378"/>
        <dbReference type="ChEBI" id="CHEBI:29985"/>
        <dbReference type="ChEBI" id="CHEBI:30616"/>
        <dbReference type="ChEBI" id="CHEBI:43474"/>
        <dbReference type="ChEBI" id="CHEBI:58359"/>
        <dbReference type="ChEBI" id="CHEBI:58537"/>
        <dbReference type="ChEBI" id="CHEBI:58894"/>
        <dbReference type="ChEBI" id="CHEBI:456216"/>
        <dbReference type="EC" id="6.3.5.11"/>
    </reaction>
</comment>
<name>A0A415EU46_ENTCA</name>
<comment type="pathway">
    <text evidence="7">Cofactor biosynthesis; adenosylcobalamin biosynthesis; cob(II)yrinate a,c-diamide from sirohydrochlorin (anaerobic route): step 10/10.</text>
</comment>
<dbReference type="CDD" id="cd05388">
    <property type="entry name" value="CobB_N"/>
    <property type="match status" value="1"/>
</dbReference>
<dbReference type="UniPathway" id="UPA00148">
    <property type="reaction ID" value="UER00231"/>
</dbReference>
<dbReference type="AlphaFoldDB" id="A0A415EU46"/>
<reference evidence="10 11" key="1">
    <citation type="submission" date="2018-08" db="EMBL/GenBank/DDBJ databases">
        <title>A genome reference for cultivated species of the human gut microbiota.</title>
        <authorList>
            <person name="Zou Y."/>
            <person name="Xue W."/>
            <person name="Luo G."/>
        </authorList>
    </citation>
    <scope>NUCLEOTIDE SEQUENCE [LARGE SCALE GENOMIC DNA]</scope>
    <source>
        <strain evidence="10 11">AF48-16</strain>
    </source>
</reference>
<evidence type="ECO:0000259" key="9">
    <source>
        <dbReference type="Pfam" id="PF07685"/>
    </source>
</evidence>
<feature type="domain" description="CobB/CobQ-like glutamine amidotransferase" evidence="9">
    <location>
        <begin position="245"/>
        <end position="436"/>
    </location>
</feature>
<feature type="site" description="Increases nucleophilicity of active site Cys" evidence="7">
    <location>
        <position position="430"/>
    </location>
</feature>
<dbReference type="Pfam" id="PF01656">
    <property type="entry name" value="CbiA"/>
    <property type="match status" value="1"/>
</dbReference>
<evidence type="ECO:0000256" key="6">
    <source>
        <dbReference type="ARBA" id="ARBA00022962"/>
    </source>
</evidence>
<dbReference type="Gene3D" id="3.40.50.880">
    <property type="match status" value="1"/>
</dbReference>
<dbReference type="PANTHER" id="PTHR43873">
    <property type="entry name" value="COBYRINATE A,C-DIAMIDE SYNTHASE"/>
    <property type="match status" value="1"/>
</dbReference>
<dbReference type="NCBIfam" id="TIGR00379">
    <property type="entry name" value="cobB"/>
    <property type="match status" value="1"/>
</dbReference>
<dbReference type="InterPro" id="IPR011698">
    <property type="entry name" value="GATase_3"/>
</dbReference>
<dbReference type="HAMAP" id="MF_00027">
    <property type="entry name" value="CobB_CbiA"/>
    <property type="match status" value="1"/>
</dbReference>
<dbReference type="GO" id="GO:0005524">
    <property type="term" value="F:ATP binding"/>
    <property type="evidence" value="ECO:0007669"/>
    <property type="project" value="UniProtKB-UniRule"/>
</dbReference>
<evidence type="ECO:0000313" key="11">
    <source>
        <dbReference type="Proteomes" id="UP000286288"/>
    </source>
</evidence>
<dbReference type="SUPFAM" id="SSF52317">
    <property type="entry name" value="Class I glutamine amidotransferase-like"/>
    <property type="match status" value="1"/>
</dbReference>
<evidence type="ECO:0000259" key="8">
    <source>
        <dbReference type="Pfam" id="PF01656"/>
    </source>
</evidence>
<keyword evidence="5 7" id="KW-0460">Magnesium</keyword>
<keyword evidence="2 7" id="KW-0436">Ligase</keyword>
<comment type="miscellaneous">
    <text evidence="7">The a and c carboxylates of cobyrinate are activated for nucleophilic attack via formation of a phosphorylated intermediate by ATP. CbiA catalyzes first the amidation of the c-carboxylate, and then that of the a-carboxylate.</text>
</comment>
<evidence type="ECO:0000256" key="4">
    <source>
        <dbReference type="ARBA" id="ARBA00022840"/>
    </source>
</evidence>
<keyword evidence="4 7" id="KW-0067">ATP-binding</keyword>
<evidence type="ECO:0000256" key="3">
    <source>
        <dbReference type="ARBA" id="ARBA00022741"/>
    </source>
</evidence>
<keyword evidence="6 7" id="KW-0315">Glutamine amidotransferase</keyword>
<dbReference type="SUPFAM" id="SSF52540">
    <property type="entry name" value="P-loop containing nucleoside triphosphate hydrolases"/>
    <property type="match status" value="1"/>
</dbReference>
<dbReference type="GO" id="GO:0042242">
    <property type="term" value="F:cobyrinic acid a,c-diamide synthase activity"/>
    <property type="evidence" value="ECO:0007669"/>
    <property type="project" value="UniProtKB-UniRule"/>
</dbReference>
<organism evidence="10 11">
    <name type="scientific">Enterococcus casseliflavus</name>
    <name type="common">Enterococcus flavescens</name>
    <dbReference type="NCBI Taxonomy" id="37734"/>
    <lineage>
        <taxon>Bacteria</taxon>
        <taxon>Bacillati</taxon>
        <taxon>Bacillota</taxon>
        <taxon>Bacilli</taxon>
        <taxon>Lactobacillales</taxon>
        <taxon>Enterococcaceae</taxon>
        <taxon>Enterococcus</taxon>
    </lineage>
</organism>
<dbReference type="InterPro" id="IPR004484">
    <property type="entry name" value="CbiA/CobB_synth"/>
</dbReference>
<dbReference type="InterPro" id="IPR002586">
    <property type="entry name" value="CobQ/CobB/MinD/ParA_Nub-bd_dom"/>
</dbReference>
<keyword evidence="7" id="KW-0169">Cobalamin biosynthesis</keyword>
<evidence type="ECO:0000313" key="10">
    <source>
        <dbReference type="EMBL" id="RHK06833.1"/>
    </source>
</evidence>
<dbReference type="PROSITE" id="PS51274">
    <property type="entry name" value="GATASE_COBBQ"/>
    <property type="match status" value="1"/>
</dbReference>
<protein>
    <recommendedName>
        <fullName evidence="7">Cobyrinate a,c-diamide synthase</fullName>
        <ecNumber evidence="7">6.3.5.11</ecNumber>
    </recommendedName>
    <alternativeName>
        <fullName evidence="7">Cobyrinic acid a,c-diamide synthetase</fullName>
    </alternativeName>
</protein>
<comment type="domain">
    <text evidence="7">Comprises of two domains. The C-terminal domain contains the binding site for glutamine and catalyzes the hydrolysis of this substrate to glutamate and ammonia. The N-terminal domain is anticipated to bind ATP and cobyrinate and catalyzes the ultimate synthesis of the diamide product. The ammonia produced via the glutaminase domain is probably translocated to the adjacent domain via a molecular tunnel, where it reacts with an activated intermediate.</text>
</comment>
<evidence type="ECO:0000256" key="7">
    <source>
        <dbReference type="HAMAP-Rule" id="MF_00027"/>
    </source>
</evidence>
<sequence>MKKIMIAAASSGAGKTTITLGLMCALQERGFSVQPYKVGPDYVDTQYHTRITGRASRNLDMYLVPDEKVLRSLFEKEASKADIAVIEGVMGLYDGLGSDKNCCTSAAIAKKLNCPIVLVIDGKAASTSVAAVVKGFVDFDPDLTIIGVIINNVASEDHYYLIKKAITRYTKVQVFGYLKREPSFALPSRQLGLVPNQEIDGIVEKIKDISQSLQETVAIDQLLSCLRDETIAPALESRMDFSDLTIAYAQDKAFHFYYEDNLEALRNYNVALRTFSPLKDSELPPADLYYIGGGYPEEFAAELARNRKMAEALLAKHHTGVPILAECGGLMYLGETLLTKEGAFSMVGIFKGTSRMTNRLKRFGYCKALASQDTLIAKKDEIIRGHEFHHSVFESSESPVFAMSKERDGIVVKRWWGGYQKNNTFASYIHLHFYQQPQFLEKLLQKVRESRKNI</sequence>
<dbReference type="PANTHER" id="PTHR43873:SF1">
    <property type="entry name" value="COBYRINATE A,C-DIAMIDE SYNTHASE"/>
    <property type="match status" value="1"/>
</dbReference>
<dbReference type="NCBIfam" id="NF002204">
    <property type="entry name" value="PRK01077.1"/>
    <property type="match status" value="1"/>
</dbReference>
<dbReference type="EC" id="6.3.5.11" evidence="7"/>
<comment type="function">
    <text evidence="7">Catalyzes the ATP-dependent amidation of the two carboxylate groups at positions a and c of cobyrinate, using either L-glutamine or ammonia as the nitrogen source.</text>
</comment>
<keyword evidence="3 7" id="KW-0547">Nucleotide-binding</keyword>